<dbReference type="InterPro" id="IPR013103">
    <property type="entry name" value="RVT_2"/>
</dbReference>
<protein>
    <submittedName>
        <fullName evidence="2">Uncharacterized mitochondrial protein AtMg00810-like</fullName>
    </submittedName>
</protein>
<reference evidence="2" key="1">
    <citation type="submission" date="2025-08" db="UniProtKB">
        <authorList>
            <consortium name="RefSeq"/>
        </authorList>
    </citation>
    <scope>IDENTIFICATION</scope>
</reference>
<organism evidence="2">
    <name type="scientific">Nicotiana tabacum</name>
    <name type="common">Common tobacco</name>
    <dbReference type="NCBI Taxonomy" id="4097"/>
    <lineage>
        <taxon>Eukaryota</taxon>
        <taxon>Viridiplantae</taxon>
        <taxon>Streptophyta</taxon>
        <taxon>Embryophyta</taxon>
        <taxon>Tracheophyta</taxon>
        <taxon>Spermatophyta</taxon>
        <taxon>Magnoliopsida</taxon>
        <taxon>eudicotyledons</taxon>
        <taxon>Gunneridae</taxon>
        <taxon>Pentapetalae</taxon>
        <taxon>asterids</taxon>
        <taxon>lamiids</taxon>
        <taxon>Solanales</taxon>
        <taxon>Solanaceae</taxon>
        <taxon>Nicotianoideae</taxon>
        <taxon>Nicotianeae</taxon>
        <taxon>Nicotiana</taxon>
    </lineage>
</organism>
<dbReference type="RefSeq" id="XP_016442729.1">
    <property type="nucleotide sequence ID" value="XM_016587243.1"/>
</dbReference>
<gene>
    <name evidence="2" type="primary">LOC107768139</name>
</gene>
<dbReference type="STRING" id="4097.A0A1S3XS73"/>
<evidence type="ECO:0000313" key="2">
    <source>
        <dbReference type="RefSeq" id="XP_016442729.1"/>
    </source>
</evidence>
<dbReference type="OrthoDB" id="414945at2759"/>
<dbReference type="AlphaFoldDB" id="A0A1S3XS73"/>
<dbReference type="InterPro" id="IPR043502">
    <property type="entry name" value="DNA/RNA_pol_sf"/>
</dbReference>
<dbReference type="PANTHER" id="PTHR11439">
    <property type="entry name" value="GAG-POL-RELATED RETROTRANSPOSON"/>
    <property type="match status" value="1"/>
</dbReference>
<dbReference type="CDD" id="cd09272">
    <property type="entry name" value="RNase_HI_RT_Ty1"/>
    <property type="match status" value="1"/>
</dbReference>
<dbReference type="KEGG" id="nta:107768139"/>
<sequence>MEASPGLVVDRCSSNRVVCRLNKSLYRLKQASRQWYAKLTEALSSKGYQPSENEYSLFYKKTFSSIIFVAVYVDDVIITGTDSKEIARLKAFLDQRFRIKDLGRLHYFLGLEVLYKPNGVLISQRKFALVLLKEYQCFDYSNVSSPLDPAVKLKAQEGNLLLDPTYYRKLVEKLNFLTNTRLDIAYNVQLLSQFMQAPRDSHLTAAFHLLRYLKKDPTLGIFFSNSPDCSIKAYCDSDWAACPDSRRSVTGYIVLLGDNPISWKSKKQEIVFLSSAEAEYRSLRKVVGDQSAIHIAHNPVFHERTKNIEVDCHFIRNKLQEGLISLHHVTTHNQLADILTKALTGVKHLAVLGKLVVRTSLPT</sequence>
<evidence type="ECO:0000259" key="1">
    <source>
        <dbReference type="Pfam" id="PF07727"/>
    </source>
</evidence>
<proteinExistence type="predicted"/>
<dbReference type="PaxDb" id="4097-A0A1S3XS73"/>
<accession>A0A1S3XS73</accession>
<dbReference type="SUPFAM" id="SSF56672">
    <property type="entry name" value="DNA/RNA polymerases"/>
    <property type="match status" value="1"/>
</dbReference>
<dbReference type="Pfam" id="PF07727">
    <property type="entry name" value="RVT_2"/>
    <property type="match status" value="1"/>
</dbReference>
<feature type="domain" description="Reverse transcriptase Ty1/copia-type" evidence="1">
    <location>
        <begin position="5"/>
        <end position="147"/>
    </location>
</feature>
<dbReference type="PANTHER" id="PTHR11439:SF510">
    <property type="entry name" value="REVERSE TRANSCRIPTASE TY1_COPIA-TYPE DOMAIN-CONTAINING PROTEIN"/>
    <property type="match status" value="1"/>
</dbReference>
<name>A0A1S3XS73_TOBAC</name>